<proteinExistence type="inferred from homology"/>
<keyword evidence="8" id="KW-1015">Disulfide bond</keyword>
<dbReference type="Pfam" id="PF05572">
    <property type="entry name" value="Peptidase_M43"/>
    <property type="match status" value="1"/>
</dbReference>
<dbReference type="SUPFAM" id="SSF55486">
    <property type="entry name" value="Metalloproteases ('zincins'), catalytic domain"/>
    <property type="match status" value="1"/>
</dbReference>
<dbReference type="InterPro" id="IPR008754">
    <property type="entry name" value="Peptidase_M43"/>
</dbReference>
<keyword evidence="6" id="KW-0862">Zinc</keyword>
<feature type="compositionally biased region" description="Gly residues" evidence="9">
    <location>
        <begin position="1072"/>
        <end position="1086"/>
    </location>
</feature>
<protein>
    <submittedName>
        <fullName evidence="12">PKD domain-containing protein</fullName>
    </submittedName>
</protein>
<keyword evidence="7" id="KW-0482">Metalloprotease</keyword>
<dbReference type="CDD" id="cd00146">
    <property type="entry name" value="PKD"/>
    <property type="match status" value="2"/>
</dbReference>
<dbReference type="InterPro" id="IPR035986">
    <property type="entry name" value="PKD_dom_sf"/>
</dbReference>
<dbReference type="Gene3D" id="3.40.390.10">
    <property type="entry name" value="Collagenase (Catalytic Domain)"/>
    <property type="match status" value="1"/>
</dbReference>
<evidence type="ECO:0000256" key="5">
    <source>
        <dbReference type="ARBA" id="ARBA00022801"/>
    </source>
</evidence>
<dbReference type="NCBIfam" id="TIGR04183">
    <property type="entry name" value="Por_Secre_tail"/>
    <property type="match status" value="1"/>
</dbReference>
<keyword evidence="3" id="KW-0479">Metal-binding</keyword>
<dbReference type="SUPFAM" id="SSF49299">
    <property type="entry name" value="PKD domain"/>
    <property type="match status" value="3"/>
</dbReference>
<organism evidence="12 13">
    <name type="scientific">Flavobacterium agri</name>
    <dbReference type="NCBI Taxonomy" id="2743471"/>
    <lineage>
        <taxon>Bacteria</taxon>
        <taxon>Pseudomonadati</taxon>
        <taxon>Bacteroidota</taxon>
        <taxon>Flavobacteriia</taxon>
        <taxon>Flavobacteriales</taxon>
        <taxon>Flavobacteriaceae</taxon>
        <taxon>Flavobacterium</taxon>
    </lineage>
</organism>
<dbReference type="Gene3D" id="2.120.10.30">
    <property type="entry name" value="TolB, C-terminal domain"/>
    <property type="match status" value="1"/>
</dbReference>
<feature type="region of interest" description="Disordered" evidence="9">
    <location>
        <begin position="1072"/>
        <end position="1092"/>
    </location>
</feature>
<evidence type="ECO:0000259" key="11">
    <source>
        <dbReference type="PROSITE" id="PS50093"/>
    </source>
</evidence>
<evidence type="ECO:0000256" key="6">
    <source>
        <dbReference type="ARBA" id="ARBA00022833"/>
    </source>
</evidence>
<reference evidence="12 13" key="1">
    <citation type="submission" date="2020-07" db="EMBL/GenBank/DDBJ databases">
        <authorList>
            <person name="Sun Q."/>
        </authorList>
    </citation>
    <scope>NUCLEOTIDE SEQUENCE [LARGE SCALE GENOMIC DNA]</scope>
    <source>
        <strain evidence="12 13">MAH-1</strain>
    </source>
</reference>
<dbReference type="InterPro" id="IPR026444">
    <property type="entry name" value="Secre_tail"/>
</dbReference>
<evidence type="ECO:0000256" key="3">
    <source>
        <dbReference type="ARBA" id="ARBA00022723"/>
    </source>
</evidence>
<dbReference type="InterPro" id="IPR000601">
    <property type="entry name" value="PKD_dom"/>
</dbReference>
<dbReference type="PROSITE" id="PS50093">
    <property type="entry name" value="PKD"/>
    <property type="match status" value="3"/>
</dbReference>
<dbReference type="InterPro" id="IPR024079">
    <property type="entry name" value="MetalloPept_cat_dom_sf"/>
</dbReference>
<dbReference type="AlphaFoldDB" id="A0A7Y8Y5B9"/>
<evidence type="ECO:0000313" key="13">
    <source>
        <dbReference type="Proteomes" id="UP000535020"/>
    </source>
</evidence>
<feature type="chain" id="PRO_5031151561" evidence="10">
    <location>
        <begin position="19"/>
        <end position="1179"/>
    </location>
</feature>
<feature type="domain" description="PKD" evidence="11">
    <location>
        <begin position="838"/>
        <end position="890"/>
    </location>
</feature>
<evidence type="ECO:0000256" key="8">
    <source>
        <dbReference type="ARBA" id="ARBA00023157"/>
    </source>
</evidence>
<dbReference type="GO" id="GO:0046872">
    <property type="term" value="F:metal ion binding"/>
    <property type="evidence" value="ECO:0007669"/>
    <property type="project" value="UniProtKB-KW"/>
</dbReference>
<evidence type="ECO:0000313" key="12">
    <source>
        <dbReference type="EMBL" id="NYA71570.1"/>
    </source>
</evidence>
<dbReference type="SUPFAM" id="SSF63829">
    <property type="entry name" value="Calcium-dependent phosphotriesterase"/>
    <property type="match status" value="1"/>
</dbReference>
<evidence type="ECO:0000256" key="9">
    <source>
        <dbReference type="SAM" id="MobiDB-lite"/>
    </source>
</evidence>
<evidence type="ECO:0000256" key="7">
    <source>
        <dbReference type="ARBA" id="ARBA00023049"/>
    </source>
</evidence>
<dbReference type="Proteomes" id="UP000535020">
    <property type="component" value="Unassembled WGS sequence"/>
</dbReference>
<dbReference type="RefSeq" id="WP_176006367.1">
    <property type="nucleotide sequence ID" value="NZ_JABWMI010000011.1"/>
</dbReference>
<feature type="signal peptide" evidence="10">
    <location>
        <begin position="1"/>
        <end position="18"/>
    </location>
</feature>
<dbReference type="InterPro" id="IPR022409">
    <property type="entry name" value="PKD/Chitinase_dom"/>
</dbReference>
<accession>A0A7Y8Y5B9</accession>
<gene>
    <name evidence="12" type="ORF">HZF10_11600</name>
</gene>
<comment type="similarity">
    <text evidence="1">Belongs to the peptidase M43B family.</text>
</comment>
<dbReference type="InterPro" id="IPR013783">
    <property type="entry name" value="Ig-like_fold"/>
</dbReference>
<feature type="domain" description="PKD" evidence="11">
    <location>
        <begin position="1028"/>
        <end position="1057"/>
    </location>
</feature>
<evidence type="ECO:0000256" key="10">
    <source>
        <dbReference type="SAM" id="SignalP"/>
    </source>
</evidence>
<dbReference type="Pfam" id="PF18911">
    <property type="entry name" value="PKD_4"/>
    <property type="match status" value="2"/>
</dbReference>
<keyword evidence="2" id="KW-0645">Protease</keyword>
<comment type="caution">
    <text evidence="12">The sequence shown here is derived from an EMBL/GenBank/DDBJ whole genome shotgun (WGS) entry which is preliminary data.</text>
</comment>
<sequence length="1179" mass="125043">MKKILNLVLLFYGCLAFSQTEPCGTDVFAKTIAKEFPEAQARFDATDQQIQEYIQQGRGRKSTQANITIPVIVYVVHNGVPEGTGTNISDNQVQSQISALNDHFSLSGITFCLATRRGVNSTSIPMPSGATQTIPGIIHVNNATSSNPMLTQASLDALISATASSNLMPSRYMRIYVVQSIDGASSGILGFAPFPNSPLFDGVLMRYDAFGDAATCGGCNLLASNNQGKVLTHEVGHYLSLYHTFQGGCSGVNDGTMDSNGVLLCNKNGDKVCDTPQGAMIFGCPVSVTVCPNDVAQDIHNFMQYTNDACRTQFSAGQQERMLAALAVPRVMLGSTDNLIYTGICGYQNLISATYTPSTYQTCQNSAVTFTPLLISNPNTTYLWNFGDGTTSSASTAVSHTFASSANSPYTVTLTLTSGGSSAVYSSQIYVSPCNTPIPGGLANWYLSSANGLAFGSGVPVVDPVFPSANKTYSSSSVANTSSGSVLFYTNGVKVWRANHSLVNASSGSYVAMKGHSGGQNAVVAVPIPNTTDYYIFTKGSNITTVPGEAANPLDGLRYTRINVSGTTLTMPVANMNVPVTPLSGMSGYLLGNNNAMYGGQAVCASQKCGGYWIFTTLRKSSTELALVVFSLTSAGLTYSSSITTPVTQPNFNNNETIKVSPDGNRLVYQNNNYSPLVLYDFDKFTGVLSNPKILFAAPPQYVTQTFAFSPDSKLLYTADLFKDLYQFNLNSPDPGATKRIVAHSVASRGMKLGPDGKIYFSDPLKADLFSFSVIHNPNNLVTEANPNACAYSPQGPQFPNTVFGSGSLYTAMPNIVEPMGLNSISPVVNGCSSYKFFPNVAQGSCYTSFIWNFGDPSSGAANTSTANTPTHNFTAPGTYTITLNSSTNVFIAQTTVTITPMAMPVIDGSATACTTIDNHTYNSVNLLDGQTAQWSITGGGGTIIGQSNQSAVEIAWTSLPGTISLTVTNSAGCTSTVTKQIGQLCCPCFDDITYGVYPMEFGSALSFEIYLDNEVDCDLMEGGTVIWNYGDGTPPTNVTSHQFPATATYTVTATVTLNGCTTTISFPVLAGGPGSGPGGPGGGTGNSKTNTHLQHPKPIARPIVKPNPSHGLFNIHVEKFSGKFNLQVFDLNGRLVFEKDEENFETEKTIDLSHLQSGVYVLSASGQNMTFAQKIIKN</sequence>
<evidence type="ECO:0000256" key="2">
    <source>
        <dbReference type="ARBA" id="ARBA00022670"/>
    </source>
</evidence>
<dbReference type="PANTHER" id="PTHR47466">
    <property type="match status" value="1"/>
</dbReference>
<evidence type="ECO:0000256" key="4">
    <source>
        <dbReference type="ARBA" id="ARBA00022729"/>
    </source>
</evidence>
<evidence type="ECO:0000256" key="1">
    <source>
        <dbReference type="ARBA" id="ARBA00008721"/>
    </source>
</evidence>
<dbReference type="InterPro" id="IPR011042">
    <property type="entry name" value="6-blade_b-propeller_TolB-like"/>
</dbReference>
<keyword evidence="13" id="KW-1185">Reference proteome</keyword>
<dbReference type="SMART" id="SM00089">
    <property type="entry name" value="PKD"/>
    <property type="match status" value="2"/>
</dbReference>
<keyword evidence="4 10" id="KW-0732">Signal</keyword>
<dbReference type="GO" id="GO:0006508">
    <property type="term" value="P:proteolysis"/>
    <property type="evidence" value="ECO:0007669"/>
    <property type="project" value="UniProtKB-KW"/>
</dbReference>
<dbReference type="Pfam" id="PF18962">
    <property type="entry name" value="Por_Secre_tail"/>
    <property type="match status" value="1"/>
</dbReference>
<dbReference type="GO" id="GO:0008237">
    <property type="term" value="F:metallopeptidase activity"/>
    <property type="evidence" value="ECO:0007669"/>
    <property type="project" value="UniProtKB-KW"/>
</dbReference>
<dbReference type="Gene3D" id="2.60.40.10">
    <property type="entry name" value="Immunoglobulins"/>
    <property type="match status" value="3"/>
</dbReference>
<name>A0A7Y8Y5B9_9FLAO</name>
<dbReference type="PANTHER" id="PTHR47466:SF1">
    <property type="entry name" value="METALLOPROTEASE MEP1 (AFU_ORTHOLOGUE AFUA_1G07730)-RELATED"/>
    <property type="match status" value="1"/>
</dbReference>
<feature type="domain" description="PKD" evidence="11">
    <location>
        <begin position="351"/>
        <end position="436"/>
    </location>
</feature>
<keyword evidence="5" id="KW-0378">Hydrolase</keyword>
<dbReference type="EMBL" id="JACBJI010000004">
    <property type="protein sequence ID" value="NYA71570.1"/>
    <property type="molecule type" value="Genomic_DNA"/>
</dbReference>